<dbReference type="RefSeq" id="WP_344081177.1">
    <property type="nucleotide sequence ID" value="NZ_BAAAPO010000010.1"/>
</dbReference>
<name>A0ABP4XHW7_9MICO</name>
<proteinExistence type="predicted"/>
<protein>
    <submittedName>
        <fullName evidence="1">Uncharacterized protein</fullName>
    </submittedName>
</protein>
<comment type="caution">
    <text evidence="1">The sequence shown here is derived from an EMBL/GenBank/DDBJ whole genome shotgun (WGS) entry which is preliminary data.</text>
</comment>
<reference evidence="2" key="1">
    <citation type="journal article" date="2019" name="Int. J. Syst. Evol. Microbiol.">
        <title>The Global Catalogue of Microorganisms (GCM) 10K type strain sequencing project: providing services to taxonomists for standard genome sequencing and annotation.</title>
        <authorList>
            <consortium name="The Broad Institute Genomics Platform"/>
            <consortium name="The Broad Institute Genome Sequencing Center for Infectious Disease"/>
            <person name="Wu L."/>
            <person name="Ma J."/>
        </authorList>
    </citation>
    <scope>NUCLEOTIDE SEQUENCE [LARGE SCALE GENOMIC DNA]</scope>
    <source>
        <strain evidence="2">JCM 15592</strain>
    </source>
</reference>
<evidence type="ECO:0000313" key="1">
    <source>
        <dbReference type="EMBL" id="GAA1783678.1"/>
    </source>
</evidence>
<evidence type="ECO:0000313" key="2">
    <source>
        <dbReference type="Proteomes" id="UP001499938"/>
    </source>
</evidence>
<keyword evidence="2" id="KW-1185">Reference proteome</keyword>
<sequence length="121" mass="13358">MKGEQGWSTPEAAKAAAEIGFATVAGRMESAAYDLQVSATPFTAGRLYADCEVFTVMRCECFVEAYRTLMLGPIPVGAVVRSPAYRVEDLLPTVGQRWYTAWSWIGAWNEHTVTVGDWGFR</sequence>
<organism evidence="1 2">
    <name type="scientific">Nostocoides veronense</name>
    <dbReference type="NCBI Taxonomy" id="330836"/>
    <lineage>
        <taxon>Bacteria</taxon>
        <taxon>Bacillati</taxon>
        <taxon>Actinomycetota</taxon>
        <taxon>Actinomycetes</taxon>
        <taxon>Micrococcales</taxon>
        <taxon>Intrasporangiaceae</taxon>
        <taxon>Nostocoides</taxon>
    </lineage>
</organism>
<gene>
    <name evidence="1" type="ORF">GCM10009811_06290</name>
</gene>
<dbReference type="Proteomes" id="UP001499938">
    <property type="component" value="Unassembled WGS sequence"/>
</dbReference>
<accession>A0ABP4XHW7</accession>
<dbReference type="EMBL" id="BAAAPO010000010">
    <property type="protein sequence ID" value="GAA1783678.1"/>
    <property type="molecule type" value="Genomic_DNA"/>
</dbReference>